<evidence type="ECO:0000259" key="1">
    <source>
        <dbReference type="Pfam" id="PF06985"/>
    </source>
</evidence>
<evidence type="ECO:0000313" key="2">
    <source>
        <dbReference type="EMBL" id="CEJ82949.1"/>
    </source>
</evidence>
<feature type="domain" description="Heterokaryon incompatibility" evidence="1">
    <location>
        <begin position="237"/>
        <end position="368"/>
    </location>
</feature>
<evidence type="ECO:0000313" key="3">
    <source>
        <dbReference type="Proteomes" id="UP000039046"/>
    </source>
</evidence>
<proteinExistence type="predicted"/>
<dbReference type="Proteomes" id="UP000039046">
    <property type="component" value="Unassembled WGS sequence"/>
</dbReference>
<dbReference type="STRING" id="1531966.A0A0A1TC36"/>
<gene>
    <name evidence="2" type="ORF">VHEMI02987</name>
</gene>
<name>A0A0A1TC36_9HYPO</name>
<reference evidence="2 3" key="1">
    <citation type="journal article" date="2015" name="Genome Announc.">
        <title>Draft Genome Sequence and Gene Annotation of the Entomopathogenic Fungus Verticillium hemipterigenum.</title>
        <authorList>
            <person name="Horn F."/>
            <person name="Habel A."/>
            <person name="Scharf D.H."/>
            <person name="Dworschak J."/>
            <person name="Brakhage A.A."/>
            <person name="Guthke R."/>
            <person name="Hertweck C."/>
            <person name="Linde J."/>
        </authorList>
    </citation>
    <scope>NUCLEOTIDE SEQUENCE [LARGE SCALE GENOMIC DNA]</scope>
</reference>
<dbReference type="PANTHER" id="PTHR33112">
    <property type="entry name" value="DOMAIN PROTEIN, PUTATIVE-RELATED"/>
    <property type="match status" value="1"/>
</dbReference>
<dbReference type="AlphaFoldDB" id="A0A0A1TC36"/>
<dbReference type="EMBL" id="CDHN01000001">
    <property type="protein sequence ID" value="CEJ82949.1"/>
    <property type="molecule type" value="Genomic_DNA"/>
</dbReference>
<dbReference type="InterPro" id="IPR010730">
    <property type="entry name" value="HET"/>
</dbReference>
<protein>
    <recommendedName>
        <fullName evidence="1">Heterokaryon incompatibility domain-containing protein</fullName>
    </recommendedName>
</protein>
<sequence length="668" mass="74621">MTVCQVCESIAFDDLPGFPWDSYATGLSGKQYQHSFYRMLPEPPDAAVSTVRYHANLESLRAAAAAECALCVIILAQVEALLAELVELHKLAEAREARLYPTPTFDMWLVRRPDGDQGFWVMSEVPKSKDMSTISLIAAFAFAVPDDDLLNDVIRGRLAEEEPGEKSLKRIAEWDRIYSNDRPHLAFTPGRLIDVQSSASKDTVTLVEVESNSGDRYTALRYAHESEIRSYWEDNPKPDNDCVRVETLPKTFRDAITVTQALGIRYIWIDSLCIRDGPQAWERDSESATAAYENAYLTISATGSSDVNDGLFFKRPLQTSTLIVYKKGANITVFVYAILRPLVKEVVRDRYIEMRDEPISQGLWSFQERVFSPRTVHFASDQMYFETLSCFVAEDGLLKCSAYHTIAETLPEDNFRQKHGGGSPIERWRALIAEYNRLPVANPLDKLPALANIARVYQRMMGGDEYLVGHWKSSFFGSLAWQAIRSTRTGDDTIPSWSILSIDGSCGAHIPEGEAIAVITDMKMSLADESKPFGRIDAVSLSMTAPVLPLKVMSKDEHDRPGKRIYLTLAADESKEVAFLPDTMSRQLSLSADKLLEMEMHALVINKVAQVIEPGRGCNPPDRFYCLVVTPADASGNNTMKRIGQTQITARDLTAEELQAAQSDVVLL</sequence>
<dbReference type="HOGENOM" id="CLU_002639_3_2_1"/>
<dbReference type="OrthoDB" id="47007at2759"/>
<dbReference type="Pfam" id="PF06985">
    <property type="entry name" value="HET"/>
    <property type="match status" value="1"/>
</dbReference>
<dbReference type="PANTHER" id="PTHR33112:SF9">
    <property type="entry name" value="HETEROKARYON INCOMPATIBILITY DOMAIN-CONTAINING PROTEIN"/>
    <property type="match status" value="1"/>
</dbReference>
<accession>A0A0A1TC36</accession>
<organism evidence="2 3">
    <name type="scientific">[Torrubiella] hemipterigena</name>
    <dbReference type="NCBI Taxonomy" id="1531966"/>
    <lineage>
        <taxon>Eukaryota</taxon>
        <taxon>Fungi</taxon>
        <taxon>Dikarya</taxon>
        <taxon>Ascomycota</taxon>
        <taxon>Pezizomycotina</taxon>
        <taxon>Sordariomycetes</taxon>
        <taxon>Hypocreomycetidae</taxon>
        <taxon>Hypocreales</taxon>
        <taxon>Clavicipitaceae</taxon>
        <taxon>Clavicipitaceae incertae sedis</taxon>
        <taxon>'Torrubiella' clade</taxon>
    </lineage>
</organism>
<keyword evidence="3" id="KW-1185">Reference proteome</keyword>